<sequence>MIHKPLNKRLASYKALKKPPVNENYSIYERISLSSCIELLSFRS</sequence>
<name>A0AAU9QUG0_9VIBR</name>
<protein>
    <submittedName>
        <fullName evidence="1">Uncharacterized protein</fullName>
    </submittedName>
</protein>
<evidence type="ECO:0000313" key="2">
    <source>
        <dbReference type="Proteomes" id="UP001295462"/>
    </source>
</evidence>
<comment type="caution">
    <text evidence="1">The sequence shown here is derived from an EMBL/GenBank/DDBJ whole genome shotgun (WGS) entry which is preliminary data.</text>
</comment>
<dbReference type="Proteomes" id="UP001295462">
    <property type="component" value="Unassembled WGS sequence"/>
</dbReference>
<accession>A0AAU9QUG0</accession>
<dbReference type="AlphaFoldDB" id="A0AAU9QUG0"/>
<proteinExistence type="predicted"/>
<gene>
    <name evidence="1" type="ORF">THF1A12_40122</name>
</gene>
<dbReference type="EMBL" id="CAKMUD010000094">
    <property type="protein sequence ID" value="CAH1599379.1"/>
    <property type="molecule type" value="Genomic_DNA"/>
</dbReference>
<organism evidence="1 2">
    <name type="scientific">Vibrio jasicida</name>
    <dbReference type="NCBI Taxonomy" id="766224"/>
    <lineage>
        <taxon>Bacteria</taxon>
        <taxon>Pseudomonadati</taxon>
        <taxon>Pseudomonadota</taxon>
        <taxon>Gammaproteobacteria</taxon>
        <taxon>Vibrionales</taxon>
        <taxon>Vibrionaceae</taxon>
        <taxon>Vibrio</taxon>
    </lineage>
</organism>
<evidence type="ECO:0000313" key="1">
    <source>
        <dbReference type="EMBL" id="CAH1599379.1"/>
    </source>
</evidence>
<reference evidence="1" key="1">
    <citation type="submission" date="2022-01" db="EMBL/GenBank/DDBJ databases">
        <authorList>
            <person name="Lagorce A."/>
        </authorList>
    </citation>
    <scope>NUCLEOTIDE SEQUENCE</scope>
    <source>
        <strain evidence="1">Th15_F1_A12</strain>
    </source>
</reference>